<dbReference type="Pfam" id="PF04773">
    <property type="entry name" value="FecR"/>
    <property type="match status" value="1"/>
</dbReference>
<dbReference type="AlphaFoldDB" id="A0A420VUT4"/>
<protein>
    <submittedName>
        <fullName evidence="4">FecR family protein</fullName>
    </submittedName>
</protein>
<feature type="domain" description="Protein FecR C-terminal" evidence="3">
    <location>
        <begin position="321"/>
        <end position="390"/>
    </location>
</feature>
<reference evidence="4 5" key="1">
    <citation type="submission" date="2018-10" db="EMBL/GenBank/DDBJ databases">
        <title>Sphingobacterium sp. M05W1-28.</title>
        <authorList>
            <person name="Cai H."/>
        </authorList>
    </citation>
    <scope>NUCLEOTIDE SEQUENCE [LARGE SCALE GENOMIC DNA]</scope>
    <source>
        <strain evidence="4 5">M05W1-28</strain>
    </source>
</reference>
<dbReference type="OrthoDB" id="695864at2"/>
<dbReference type="Proteomes" id="UP000282423">
    <property type="component" value="Unassembled WGS sequence"/>
</dbReference>
<keyword evidence="1" id="KW-0812">Transmembrane</keyword>
<feature type="transmembrane region" description="Helical" evidence="1">
    <location>
        <begin position="87"/>
        <end position="105"/>
    </location>
</feature>
<dbReference type="InterPro" id="IPR012373">
    <property type="entry name" value="Ferrdict_sens_TM"/>
</dbReference>
<dbReference type="InterPro" id="IPR006860">
    <property type="entry name" value="FecR"/>
</dbReference>
<evidence type="ECO:0000313" key="4">
    <source>
        <dbReference type="EMBL" id="RKO70148.1"/>
    </source>
</evidence>
<dbReference type="Gene3D" id="2.60.120.1440">
    <property type="match status" value="1"/>
</dbReference>
<gene>
    <name evidence="4" type="ORF">D7322_18400</name>
</gene>
<dbReference type="PANTHER" id="PTHR30273">
    <property type="entry name" value="PERIPLASMIC SIGNAL SENSOR AND SIGMA FACTOR ACTIVATOR FECR-RELATED"/>
    <property type="match status" value="1"/>
</dbReference>
<keyword evidence="5" id="KW-1185">Reference proteome</keyword>
<dbReference type="EMBL" id="RBWS01000014">
    <property type="protein sequence ID" value="RKO70148.1"/>
    <property type="molecule type" value="Genomic_DNA"/>
</dbReference>
<comment type="caution">
    <text evidence="4">The sequence shown here is derived from an EMBL/GenBank/DDBJ whole genome shotgun (WGS) entry which is preliminary data.</text>
</comment>
<accession>A0A420VUT4</accession>
<keyword evidence="1" id="KW-1133">Transmembrane helix</keyword>
<evidence type="ECO:0000256" key="1">
    <source>
        <dbReference type="SAM" id="Phobius"/>
    </source>
</evidence>
<dbReference type="Gene3D" id="3.55.50.30">
    <property type="match status" value="1"/>
</dbReference>
<dbReference type="InterPro" id="IPR032508">
    <property type="entry name" value="FecR_C"/>
</dbReference>
<keyword evidence="1" id="KW-0472">Membrane</keyword>
<sequence>MRKNEIQFLIQKLMSNEITLDEFERLIAASDDVNETEIVAQVLDEALLQENTNELSRDEYEQILSNVDYYVLNLPKKTKKIFPIHKMVWWAVACCSIIVPIFFLMTNNSEISKEAVELIQKPKLKDESRVLFGKSSVISLDSLHPGAEIASGGIILTKKADGEISYRNAASDNHEKPFVVSIVTSAKDSYKCTLPDGSKIWLNAQSSLSFPSKFVENERVVNATGELFFEVVPSARAGFKPFVVLSGEQRIRVLGTSFNVQAYSGRPYITTSLIEGKIELTTNNRRIELNPGQESFVENSNKHITIRKFDSERVKAWMKGYFVFNNTALESAIEELSNWYGFEINSNIGRLANEPITATINRNVPIESVLESLEKITSHKFQLKSNRLIIH</sequence>
<evidence type="ECO:0000313" key="5">
    <source>
        <dbReference type="Proteomes" id="UP000282423"/>
    </source>
</evidence>
<feature type="domain" description="FecR protein" evidence="2">
    <location>
        <begin position="182"/>
        <end position="279"/>
    </location>
</feature>
<dbReference type="PANTHER" id="PTHR30273:SF2">
    <property type="entry name" value="PROTEIN FECR"/>
    <property type="match status" value="1"/>
</dbReference>
<dbReference type="RefSeq" id="WP_121125705.1">
    <property type="nucleotide sequence ID" value="NZ_RBWS01000014.1"/>
</dbReference>
<name>A0A420VUT4_9SPHI</name>
<evidence type="ECO:0000259" key="3">
    <source>
        <dbReference type="Pfam" id="PF16344"/>
    </source>
</evidence>
<dbReference type="Pfam" id="PF16344">
    <property type="entry name" value="FecR_C"/>
    <property type="match status" value="1"/>
</dbReference>
<dbReference type="GO" id="GO:0016989">
    <property type="term" value="F:sigma factor antagonist activity"/>
    <property type="evidence" value="ECO:0007669"/>
    <property type="project" value="TreeGrafter"/>
</dbReference>
<organism evidence="4 5">
    <name type="scientific">Sphingobacterium puteale</name>
    <dbReference type="NCBI Taxonomy" id="2420510"/>
    <lineage>
        <taxon>Bacteria</taxon>
        <taxon>Pseudomonadati</taxon>
        <taxon>Bacteroidota</taxon>
        <taxon>Sphingobacteriia</taxon>
        <taxon>Sphingobacteriales</taxon>
        <taxon>Sphingobacteriaceae</taxon>
        <taxon>Sphingobacterium</taxon>
    </lineage>
</organism>
<evidence type="ECO:0000259" key="2">
    <source>
        <dbReference type="Pfam" id="PF04773"/>
    </source>
</evidence>
<proteinExistence type="predicted"/>